<dbReference type="InterPro" id="IPR009057">
    <property type="entry name" value="Homeodomain-like_sf"/>
</dbReference>
<feature type="DNA-binding region" description="H-T-H motif" evidence="2">
    <location>
        <begin position="37"/>
        <end position="56"/>
    </location>
</feature>
<dbReference type="InterPro" id="IPR023772">
    <property type="entry name" value="DNA-bd_HTH_TetR-type_CS"/>
</dbReference>
<accession>A0A098B6A1</accession>
<dbReference type="InterPro" id="IPR050109">
    <property type="entry name" value="HTH-type_TetR-like_transc_reg"/>
</dbReference>
<dbReference type="EMBL" id="LOCK01000072">
    <property type="protein sequence ID" value="KTE89646.1"/>
    <property type="molecule type" value="Genomic_DNA"/>
</dbReference>
<dbReference type="OrthoDB" id="13453at2"/>
<feature type="domain" description="HTH tetR-type" evidence="3">
    <location>
        <begin position="14"/>
        <end position="74"/>
    </location>
</feature>
<dbReference type="PANTHER" id="PTHR30055:SF226">
    <property type="entry name" value="HTH-TYPE TRANSCRIPTIONAL REGULATOR PKSA"/>
    <property type="match status" value="1"/>
</dbReference>
<sequence>MAYKTPKHVQEKKDAKKHHILDTALKLFALKGFENTSIQDICQAAEVSVGSMYFYFPSKEDIYEEVYSRINNQSLQHLERAVAGAANLEEIIRKVIETIVLSALPDRTEAQFFLANRTMSNLKIKRDDSLQKFARWFKAILDEAVENGEFNPQNTELAAVSFIYGTYQSVRYWNVFQLETSAEEMIDTLYAYHSKGLGLENCTPK</sequence>
<dbReference type="SUPFAM" id="SSF46689">
    <property type="entry name" value="Homeodomain-like"/>
    <property type="match status" value="1"/>
</dbReference>
<evidence type="ECO:0000256" key="2">
    <source>
        <dbReference type="PROSITE-ProRule" id="PRU00335"/>
    </source>
</evidence>
<dbReference type="Gene3D" id="1.10.357.10">
    <property type="entry name" value="Tetracycline Repressor, domain 2"/>
    <property type="match status" value="1"/>
</dbReference>
<dbReference type="PROSITE" id="PS01081">
    <property type="entry name" value="HTH_TETR_1"/>
    <property type="match status" value="1"/>
</dbReference>
<dbReference type="PRINTS" id="PR00455">
    <property type="entry name" value="HTHTETR"/>
</dbReference>
<reference evidence="4" key="1">
    <citation type="submission" date="2014-07" db="EMBL/GenBank/DDBJ databases">
        <authorList>
            <person name="Hornung V.Bastian."/>
        </authorList>
    </citation>
    <scope>NUCLEOTIDE SEQUENCE</scope>
    <source>
        <strain evidence="4">PCE-S</strain>
    </source>
</reference>
<evidence type="ECO:0000259" key="3">
    <source>
        <dbReference type="PROSITE" id="PS50977"/>
    </source>
</evidence>
<dbReference type="Pfam" id="PF00440">
    <property type="entry name" value="TetR_N"/>
    <property type="match status" value="1"/>
</dbReference>
<keyword evidence="1 2" id="KW-0238">DNA-binding</keyword>
<dbReference type="PANTHER" id="PTHR30055">
    <property type="entry name" value="HTH-TYPE TRANSCRIPTIONAL REGULATOR RUTR"/>
    <property type="match status" value="1"/>
</dbReference>
<gene>
    <name evidence="5" type="ORF">AT727_12495</name>
    <name evidence="4" type="ORF">DPCES_4009</name>
</gene>
<name>A0A098B6A1_DESHA</name>
<dbReference type="Proteomes" id="UP000054623">
    <property type="component" value="Unassembled WGS sequence"/>
</dbReference>
<dbReference type="SUPFAM" id="SSF48498">
    <property type="entry name" value="Tetracyclin repressor-like, C-terminal domain"/>
    <property type="match status" value="1"/>
</dbReference>
<evidence type="ECO:0000313" key="4">
    <source>
        <dbReference type="EMBL" id="CDX03895.1"/>
    </source>
</evidence>
<reference evidence="5 6" key="2">
    <citation type="submission" date="2015-12" db="EMBL/GenBank/DDBJ databases">
        <title>Draft Genome Sequence of Desulfitobacterium hafniense Strain DH, a Sulfate-reducing Bacterium Isolated from Paddy Soils.</title>
        <authorList>
            <person name="Bao P."/>
            <person name="Zhang X."/>
            <person name="Li G."/>
        </authorList>
    </citation>
    <scope>NUCLEOTIDE SEQUENCE [LARGE SCALE GENOMIC DNA]</scope>
    <source>
        <strain evidence="5 6">DH</strain>
    </source>
</reference>
<evidence type="ECO:0000313" key="6">
    <source>
        <dbReference type="Proteomes" id="UP000054623"/>
    </source>
</evidence>
<evidence type="ECO:0000313" key="5">
    <source>
        <dbReference type="EMBL" id="KTE89646.1"/>
    </source>
</evidence>
<dbReference type="Gene3D" id="1.10.10.60">
    <property type="entry name" value="Homeodomain-like"/>
    <property type="match status" value="1"/>
</dbReference>
<dbReference type="InterPro" id="IPR001647">
    <property type="entry name" value="HTH_TetR"/>
</dbReference>
<dbReference type="GO" id="GO:0000976">
    <property type="term" value="F:transcription cis-regulatory region binding"/>
    <property type="evidence" value="ECO:0007669"/>
    <property type="project" value="TreeGrafter"/>
</dbReference>
<evidence type="ECO:0000256" key="1">
    <source>
        <dbReference type="ARBA" id="ARBA00023125"/>
    </source>
</evidence>
<dbReference type="GO" id="GO:0003700">
    <property type="term" value="F:DNA-binding transcription factor activity"/>
    <property type="evidence" value="ECO:0007669"/>
    <property type="project" value="TreeGrafter"/>
</dbReference>
<dbReference type="PROSITE" id="PS50977">
    <property type="entry name" value="HTH_TETR_2"/>
    <property type="match status" value="1"/>
</dbReference>
<dbReference type="InterPro" id="IPR036271">
    <property type="entry name" value="Tet_transcr_reg_TetR-rel_C_sf"/>
</dbReference>
<dbReference type="AlphaFoldDB" id="A0A098B6A1"/>
<dbReference type="PATRIC" id="fig|49338.4.peg.4309"/>
<protein>
    <submittedName>
        <fullName evidence="5">TetR family transcriptional regulator</fullName>
    </submittedName>
    <submittedName>
        <fullName evidence="4">Transcriptional regulator, TetR</fullName>
    </submittedName>
</protein>
<proteinExistence type="predicted"/>
<organism evidence="4">
    <name type="scientific">Desulfitobacterium hafniense</name>
    <name type="common">Desulfitobacterium frappieri</name>
    <dbReference type="NCBI Taxonomy" id="49338"/>
    <lineage>
        <taxon>Bacteria</taxon>
        <taxon>Bacillati</taxon>
        <taxon>Bacillota</taxon>
        <taxon>Clostridia</taxon>
        <taxon>Eubacteriales</taxon>
        <taxon>Desulfitobacteriaceae</taxon>
        <taxon>Desulfitobacterium</taxon>
    </lineage>
</organism>
<dbReference type="EMBL" id="LK996017">
    <property type="protein sequence ID" value="CDX03895.1"/>
    <property type="molecule type" value="Genomic_DNA"/>
</dbReference>
<dbReference type="RefSeq" id="WP_005809583.1">
    <property type="nucleotide sequence ID" value="NZ_CABKQQ010000019.1"/>
</dbReference>